<protein>
    <recommendedName>
        <fullName evidence="4">Conjugal transfer protein TraF</fullName>
    </recommendedName>
</protein>
<dbReference type="InterPro" id="IPR036249">
    <property type="entry name" value="Thioredoxin-like_sf"/>
</dbReference>
<dbReference type="Pfam" id="PF13728">
    <property type="entry name" value="TraF"/>
    <property type="match status" value="1"/>
</dbReference>
<keyword evidence="1" id="KW-0732">Signal</keyword>
<keyword evidence="2" id="KW-0614">Plasmid</keyword>
<name>A0A076FCE7_9BACT</name>
<dbReference type="RefSeq" id="WP_235183877.1">
    <property type="nucleotide sequence ID" value="NZ_CP009044.1"/>
</dbReference>
<dbReference type="AlphaFoldDB" id="A0A076FCE7"/>
<evidence type="ECO:0000313" key="2">
    <source>
        <dbReference type="EMBL" id="AII15601.1"/>
    </source>
</evidence>
<dbReference type="KEGG" id="caj:CIG1485E_a0076"/>
<evidence type="ECO:0008006" key="4">
    <source>
        <dbReference type="Google" id="ProtNLM"/>
    </source>
</evidence>
<geneLocation type="plasmid" evidence="2 3">
    <name>pCIG1485E</name>
</geneLocation>
<organism evidence="2 3">
    <name type="scientific">Campylobacter iguaniorum</name>
    <dbReference type="NCBI Taxonomy" id="1244531"/>
    <lineage>
        <taxon>Bacteria</taxon>
        <taxon>Pseudomonadati</taxon>
        <taxon>Campylobacterota</taxon>
        <taxon>Epsilonproteobacteria</taxon>
        <taxon>Campylobacterales</taxon>
        <taxon>Campylobacteraceae</taxon>
        <taxon>Campylobacter</taxon>
    </lineage>
</organism>
<evidence type="ECO:0000256" key="1">
    <source>
        <dbReference type="SAM" id="SignalP"/>
    </source>
</evidence>
<dbReference type="SUPFAM" id="SSF52833">
    <property type="entry name" value="Thioredoxin-like"/>
    <property type="match status" value="1"/>
</dbReference>
<feature type="signal peptide" evidence="1">
    <location>
        <begin position="1"/>
        <end position="18"/>
    </location>
</feature>
<dbReference type="HOGENOM" id="CLU_1080455_0_0_7"/>
<keyword evidence="3" id="KW-1185">Reference proteome</keyword>
<accession>A0A076FCE7</accession>
<dbReference type="eggNOG" id="COG0526">
    <property type="taxonomic scope" value="Bacteria"/>
</dbReference>
<dbReference type="InterPro" id="IPR039555">
    <property type="entry name" value="TraF/TrbB"/>
</dbReference>
<sequence>MKFYNILLASLIASSSYAANDFFETGKEGWFYYKEEQKKKKEEKKDEKKKSDQEFMKSIPLNNLDTMQAKEFSEAFTRAKEIAVMNPSKENVQIVQMMNKWQTDQSEKYAKVWTINMLENPNLEYPDIAKDKYGRSAQFHQKEKETDEFFTKHKDDLGFVVFFNMQNEMAYKRQEIVFNSLKEKYGTTVEYVNTDEQPDMVQKFKLATTPESFFIYKNSKGEAIWMRVKSGLATQEEIVKNTMFLFDNAIMEKDK</sequence>
<reference evidence="2 3" key="1">
    <citation type="journal article" date="2014" name="Genome Announc.">
        <title>Complete Genome Sequence of Campylobacter iguaniorum Strain 1485ET, Isolated from a Bearded Dragon (Pogona vitticeps).</title>
        <authorList>
            <person name="Gilbert M.J."/>
            <person name="Miller W.G."/>
            <person name="Yee E."/>
            <person name="Kik M."/>
            <person name="Wagenaar J.A."/>
            <person name="Duim B."/>
        </authorList>
    </citation>
    <scope>NUCLEOTIDE SEQUENCE [LARGE SCALE GENOMIC DNA]</scope>
    <source>
        <strain evidence="2 3">1485E</strain>
        <plasmid evidence="2">pCIG1485E</plasmid>
    </source>
</reference>
<dbReference type="Proteomes" id="UP000028486">
    <property type="component" value="Plasmid pCIG1485E"/>
</dbReference>
<feature type="chain" id="PRO_5001712123" description="Conjugal transfer protein TraF" evidence="1">
    <location>
        <begin position="19"/>
        <end position="255"/>
    </location>
</feature>
<dbReference type="EMBL" id="CP009044">
    <property type="protein sequence ID" value="AII15601.1"/>
    <property type="molecule type" value="Genomic_DNA"/>
</dbReference>
<proteinExistence type="predicted"/>
<gene>
    <name evidence="2" type="ORF">CIG1485E_a0076</name>
</gene>
<evidence type="ECO:0000313" key="3">
    <source>
        <dbReference type="Proteomes" id="UP000028486"/>
    </source>
</evidence>